<dbReference type="EMBL" id="JAXOVC010000006">
    <property type="protein sequence ID" value="KAK4500684.1"/>
    <property type="molecule type" value="Genomic_DNA"/>
</dbReference>
<evidence type="ECO:0000313" key="2">
    <source>
        <dbReference type="Proteomes" id="UP001305779"/>
    </source>
</evidence>
<name>A0ABR0EH43_ZASCE</name>
<keyword evidence="2" id="KW-1185">Reference proteome</keyword>
<comment type="caution">
    <text evidence="1">The sequence shown here is derived from an EMBL/GenBank/DDBJ whole genome shotgun (WGS) entry which is preliminary data.</text>
</comment>
<accession>A0ABR0EH43</accession>
<gene>
    <name evidence="1" type="ORF">PRZ48_008873</name>
</gene>
<organism evidence="1 2">
    <name type="scientific">Zasmidium cellare</name>
    <name type="common">Wine cellar mold</name>
    <name type="synonym">Racodium cellare</name>
    <dbReference type="NCBI Taxonomy" id="395010"/>
    <lineage>
        <taxon>Eukaryota</taxon>
        <taxon>Fungi</taxon>
        <taxon>Dikarya</taxon>
        <taxon>Ascomycota</taxon>
        <taxon>Pezizomycotina</taxon>
        <taxon>Dothideomycetes</taxon>
        <taxon>Dothideomycetidae</taxon>
        <taxon>Mycosphaerellales</taxon>
        <taxon>Mycosphaerellaceae</taxon>
        <taxon>Zasmidium</taxon>
    </lineage>
</organism>
<dbReference type="Proteomes" id="UP001305779">
    <property type="component" value="Unassembled WGS sequence"/>
</dbReference>
<evidence type="ECO:0000313" key="1">
    <source>
        <dbReference type="EMBL" id="KAK4500684.1"/>
    </source>
</evidence>
<sequence length="216" mass="24522">MAPAGEKTLTIYVNDGIKIHNVGRVHKRKAMYMSPAIRDQIFAGGCKEMMDRQGAIFSTPDVDITSAQVIMRWIDRYNTFAPAKGQGITQDHVGSEEFTKVMQVYRAAREMGLSKTIRGNAIRDDMLHYIRMAPLTLNEFIMIHESTPFDEYILSTAMNCSINFSMGLNKPPEMQQIEQYCEWAGIGQKFADVRKHIIDKRREAREAKAKAAQQGN</sequence>
<protein>
    <submittedName>
        <fullName evidence="1">Uncharacterized protein</fullName>
    </submittedName>
</protein>
<reference evidence="1 2" key="1">
    <citation type="journal article" date="2023" name="G3 (Bethesda)">
        <title>A chromosome-level genome assembly of Zasmidium syzygii isolated from banana leaves.</title>
        <authorList>
            <person name="van Westerhoven A.C."/>
            <person name="Mehrabi R."/>
            <person name="Talebi R."/>
            <person name="Steentjes M.B.F."/>
            <person name="Corcolon B."/>
            <person name="Chong P.A."/>
            <person name="Kema G.H.J."/>
            <person name="Seidl M.F."/>
        </authorList>
    </citation>
    <scope>NUCLEOTIDE SEQUENCE [LARGE SCALE GENOMIC DNA]</scope>
    <source>
        <strain evidence="1 2">P124</strain>
    </source>
</reference>
<proteinExistence type="predicted"/>